<sequence length="191" mass="21914">MEDIKTTSSLNLKVNDTVFIRSPRINDARELFDLIDTNRDHLSKWLSWVNKSQTEEATKEFIHACLQDYQAGKTINGLMIIEHNKIIGTIGINVLDSKRNYNCEIGYWLSNEVIGRGIMTVCVKRLLAYCFDDLTLHRVVIKAARANAKSRAIPERLGFTLEGVLREDHFLHGKYVDGEIYSILSHEFKTN</sequence>
<dbReference type="InterPro" id="IPR000182">
    <property type="entry name" value="GNAT_dom"/>
</dbReference>
<dbReference type="EMBL" id="JAGQLH010000083">
    <property type="protein sequence ID" value="MCA9386130.1"/>
    <property type="molecule type" value="Genomic_DNA"/>
</dbReference>
<dbReference type="PANTHER" id="PTHR43441:SF12">
    <property type="entry name" value="RIBOSOMAL N-ACETYLTRANSFERASE YDAF-RELATED"/>
    <property type="match status" value="1"/>
</dbReference>
<dbReference type="GO" id="GO:0008999">
    <property type="term" value="F:protein-N-terminal-alanine acetyltransferase activity"/>
    <property type="evidence" value="ECO:0007669"/>
    <property type="project" value="TreeGrafter"/>
</dbReference>
<dbReference type="Proteomes" id="UP000754563">
    <property type="component" value="Unassembled WGS sequence"/>
</dbReference>
<dbReference type="GO" id="GO:0005737">
    <property type="term" value="C:cytoplasm"/>
    <property type="evidence" value="ECO:0007669"/>
    <property type="project" value="TreeGrafter"/>
</dbReference>
<dbReference type="AlphaFoldDB" id="A0A955L9P1"/>
<dbReference type="InterPro" id="IPR016181">
    <property type="entry name" value="Acyl_CoA_acyltransferase"/>
</dbReference>
<dbReference type="InterPro" id="IPR051908">
    <property type="entry name" value="Ribosomal_N-acetyltransferase"/>
</dbReference>
<dbReference type="PANTHER" id="PTHR43441">
    <property type="entry name" value="RIBOSOMAL-PROTEIN-SERINE ACETYLTRANSFERASE"/>
    <property type="match status" value="1"/>
</dbReference>
<dbReference type="SUPFAM" id="SSF55729">
    <property type="entry name" value="Acyl-CoA N-acyltransferases (Nat)"/>
    <property type="match status" value="1"/>
</dbReference>
<dbReference type="Gene3D" id="3.40.630.30">
    <property type="match status" value="1"/>
</dbReference>
<comment type="caution">
    <text evidence="2">The sequence shown here is derived from an EMBL/GenBank/DDBJ whole genome shotgun (WGS) entry which is preliminary data.</text>
</comment>
<organism evidence="2 3">
    <name type="scientific">Candidatus Dojkabacteria bacterium</name>
    <dbReference type="NCBI Taxonomy" id="2099670"/>
    <lineage>
        <taxon>Bacteria</taxon>
        <taxon>Candidatus Dojkabacteria</taxon>
    </lineage>
</organism>
<proteinExistence type="predicted"/>
<reference evidence="2" key="1">
    <citation type="submission" date="2020-04" db="EMBL/GenBank/DDBJ databases">
        <authorList>
            <person name="Zhang T."/>
        </authorList>
    </citation>
    <scope>NUCLEOTIDE SEQUENCE</scope>
    <source>
        <strain evidence="2">HKST-UBA11</strain>
    </source>
</reference>
<dbReference type="GO" id="GO:1990189">
    <property type="term" value="F:protein N-terminal-serine acetyltransferase activity"/>
    <property type="evidence" value="ECO:0007669"/>
    <property type="project" value="TreeGrafter"/>
</dbReference>
<name>A0A955L9P1_9BACT</name>
<dbReference type="PROSITE" id="PS51186">
    <property type="entry name" value="GNAT"/>
    <property type="match status" value="1"/>
</dbReference>
<protein>
    <submittedName>
        <fullName evidence="2">GNAT family N-acetyltransferase</fullName>
    </submittedName>
</protein>
<gene>
    <name evidence="2" type="ORF">KC717_05780</name>
</gene>
<evidence type="ECO:0000313" key="2">
    <source>
        <dbReference type="EMBL" id="MCA9386130.1"/>
    </source>
</evidence>
<evidence type="ECO:0000313" key="3">
    <source>
        <dbReference type="Proteomes" id="UP000754563"/>
    </source>
</evidence>
<feature type="domain" description="N-acetyltransferase" evidence="1">
    <location>
        <begin position="29"/>
        <end position="177"/>
    </location>
</feature>
<dbReference type="Pfam" id="PF13302">
    <property type="entry name" value="Acetyltransf_3"/>
    <property type="match status" value="1"/>
</dbReference>
<reference evidence="2" key="2">
    <citation type="journal article" date="2021" name="Microbiome">
        <title>Successional dynamics and alternative stable states in a saline activated sludge microbial community over 9 years.</title>
        <authorList>
            <person name="Wang Y."/>
            <person name="Ye J."/>
            <person name="Ju F."/>
            <person name="Liu L."/>
            <person name="Boyd J.A."/>
            <person name="Deng Y."/>
            <person name="Parks D.H."/>
            <person name="Jiang X."/>
            <person name="Yin X."/>
            <person name="Woodcroft B.J."/>
            <person name="Tyson G.W."/>
            <person name="Hugenholtz P."/>
            <person name="Polz M.F."/>
            <person name="Zhang T."/>
        </authorList>
    </citation>
    <scope>NUCLEOTIDE SEQUENCE</scope>
    <source>
        <strain evidence="2">HKST-UBA11</strain>
    </source>
</reference>
<evidence type="ECO:0000259" key="1">
    <source>
        <dbReference type="PROSITE" id="PS51186"/>
    </source>
</evidence>
<accession>A0A955L9P1</accession>